<comment type="caution">
    <text evidence="2">The sequence shown here is derived from an EMBL/GenBank/DDBJ whole genome shotgun (WGS) entry which is preliminary data.</text>
</comment>
<dbReference type="OrthoDB" id="4203328at2"/>
<gene>
    <name evidence="2" type="ORF">EP57_14030</name>
</gene>
<sequence>MNATHKQIVEAYFTGWISQNKQQILDTLREDVYIEECYGPCYSGKKQITTWLDNWFKRGEVLSWNITEEWFDQKKDTYMCKWQFECLYKEEKGRFDGMSIIIFANNQIKTIEEFQTTAKHEYPY</sequence>
<dbReference type="AlphaFoldDB" id="A0A099W2X3"/>
<evidence type="ECO:0000259" key="1">
    <source>
        <dbReference type="Pfam" id="PF12680"/>
    </source>
</evidence>
<reference evidence="2 3" key="1">
    <citation type="submission" date="2014-05" db="EMBL/GenBank/DDBJ databases">
        <title>Novel Listeriaceae from food processing environments.</title>
        <authorList>
            <person name="den Bakker H.C."/>
        </authorList>
    </citation>
    <scope>NUCLEOTIDE SEQUENCE [LARGE SCALE GENOMIC DNA]</scope>
    <source>
        <strain evidence="2 3">FSL A5-0281</strain>
    </source>
</reference>
<dbReference type="Pfam" id="PF12680">
    <property type="entry name" value="SnoaL_2"/>
    <property type="match status" value="1"/>
</dbReference>
<dbReference type="EMBL" id="JNFA01000028">
    <property type="protein sequence ID" value="KGL39046.1"/>
    <property type="molecule type" value="Genomic_DNA"/>
</dbReference>
<accession>A0A099W2X3</accession>
<dbReference type="Gene3D" id="3.10.450.50">
    <property type="match status" value="1"/>
</dbReference>
<dbReference type="STRING" id="1552123.EP57_14030"/>
<dbReference type="SUPFAM" id="SSF54427">
    <property type="entry name" value="NTF2-like"/>
    <property type="match status" value="1"/>
</dbReference>
<dbReference type="Proteomes" id="UP000029844">
    <property type="component" value="Unassembled WGS sequence"/>
</dbReference>
<name>A0A099W2X3_9LIST</name>
<dbReference type="GeneID" id="58718459"/>
<feature type="domain" description="SnoaL-like" evidence="1">
    <location>
        <begin position="9"/>
        <end position="109"/>
    </location>
</feature>
<keyword evidence="3" id="KW-1185">Reference proteome</keyword>
<organism evidence="2 3">
    <name type="scientific">Listeria booriae</name>
    <dbReference type="NCBI Taxonomy" id="1552123"/>
    <lineage>
        <taxon>Bacteria</taxon>
        <taxon>Bacillati</taxon>
        <taxon>Bacillota</taxon>
        <taxon>Bacilli</taxon>
        <taxon>Bacillales</taxon>
        <taxon>Listeriaceae</taxon>
        <taxon>Listeria</taxon>
    </lineage>
</organism>
<dbReference type="RefSeq" id="WP_036087552.1">
    <property type="nucleotide sequence ID" value="NZ_CBCSHQ010000003.1"/>
</dbReference>
<dbReference type="eggNOG" id="COG3631">
    <property type="taxonomic scope" value="Bacteria"/>
</dbReference>
<evidence type="ECO:0000313" key="2">
    <source>
        <dbReference type="EMBL" id="KGL39046.1"/>
    </source>
</evidence>
<proteinExistence type="predicted"/>
<protein>
    <recommendedName>
        <fullName evidence="1">SnoaL-like domain-containing protein</fullName>
    </recommendedName>
</protein>
<dbReference type="InterPro" id="IPR037401">
    <property type="entry name" value="SnoaL-like"/>
</dbReference>
<evidence type="ECO:0000313" key="3">
    <source>
        <dbReference type="Proteomes" id="UP000029844"/>
    </source>
</evidence>
<dbReference type="InterPro" id="IPR032710">
    <property type="entry name" value="NTF2-like_dom_sf"/>
</dbReference>